<accession>A0AAV1CWQ6</accession>
<keyword evidence="3" id="KW-1185">Reference proteome</keyword>
<proteinExistence type="predicted"/>
<feature type="compositionally biased region" description="Basic and acidic residues" evidence="1">
    <location>
        <begin position="107"/>
        <end position="116"/>
    </location>
</feature>
<reference evidence="2" key="1">
    <citation type="submission" date="2023-03" db="EMBL/GenBank/DDBJ databases">
        <authorList>
            <person name="Julca I."/>
        </authorList>
    </citation>
    <scope>NUCLEOTIDE SEQUENCE</scope>
</reference>
<dbReference type="AlphaFoldDB" id="A0AAV1CWQ6"/>
<organism evidence="2 3">
    <name type="scientific">Oldenlandia corymbosa var. corymbosa</name>
    <dbReference type="NCBI Taxonomy" id="529605"/>
    <lineage>
        <taxon>Eukaryota</taxon>
        <taxon>Viridiplantae</taxon>
        <taxon>Streptophyta</taxon>
        <taxon>Embryophyta</taxon>
        <taxon>Tracheophyta</taxon>
        <taxon>Spermatophyta</taxon>
        <taxon>Magnoliopsida</taxon>
        <taxon>eudicotyledons</taxon>
        <taxon>Gunneridae</taxon>
        <taxon>Pentapetalae</taxon>
        <taxon>asterids</taxon>
        <taxon>lamiids</taxon>
        <taxon>Gentianales</taxon>
        <taxon>Rubiaceae</taxon>
        <taxon>Rubioideae</taxon>
        <taxon>Spermacoceae</taxon>
        <taxon>Hedyotis-Oldenlandia complex</taxon>
        <taxon>Oldenlandia</taxon>
    </lineage>
</organism>
<evidence type="ECO:0000313" key="2">
    <source>
        <dbReference type="EMBL" id="CAI9100075.1"/>
    </source>
</evidence>
<sequence>MTERWVDQVQLAIWEVARFLQVENVYESQTFPSLGTLNPVSEQKDETTISGSQEADTLQVVINPQTPQQVDCSNNSILGSSQTTPFPSHEINPSVHGHGSDESDNNGAEKEMEETKGAGNDAGAAALEKEGTDQLDVEEECVFVGLIPYLENDDFEDLIKWCDEQFFSYPDPTVLILCD</sequence>
<dbReference type="EMBL" id="OX459120">
    <property type="protein sequence ID" value="CAI9100075.1"/>
    <property type="molecule type" value="Genomic_DNA"/>
</dbReference>
<evidence type="ECO:0000256" key="1">
    <source>
        <dbReference type="SAM" id="MobiDB-lite"/>
    </source>
</evidence>
<dbReference type="Proteomes" id="UP001161247">
    <property type="component" value="Chromosome 3"/>
</dbReference>
<feature type="compositionally biased region" description="Polar residues" evidence="1">
    <location>
        <begin position="68"/>
        <end position="86"/>
    </location>
</feature>
<protein>
    <submittedName>
        <fullName evidence="2">OLC1v1037000C1</fullName>
    </submittedName>
</protein>
<feature type="region of interest" description="Disordered" evidence="1">
    <location>
        <begin position="68"/>
        <end position="118"/>
    </location>
</feature>
<evidence type="ECO:0000313" key="3">
    <source>
        <dbReference type="Proteomes" id="UP001161247"/>
    </source>
</evidence>
<name>A0AAV1CWQ6_OLDCO</name>
<gene>
    <name evidence="2" type="ORF">OLC1_LOCUS9985</name>
</gene>